<dbReference type="Gene3D" id="3.40.1550.10">
    <property type="entry name" value="CheC-like"/>
    <property type="match status" value="1"/>
</dbReference>
<comment type="caution">
    <text evidence="2">The sequence shown here is derived from an EMBL/GenBank/DDBJ whole genome shotgun (WGS) entry which is preliminary data.</text>
</comment>
<proteinExistence type="predicted"/>
<evidence type="ECO:0000313" key="3">
    <source>
        <dbReference type="Proteomes" id="UP000050996"/>
    </source>
</evidence>
<protein>
    <recommendedName>
        <fullName evidence="4">Chemotaxis protein CheX</fullName>
    </recommendedName>
</protein>
<dbReference type="InterPro" id="IPR037257">
    <property type="entry name" value="T2SS_E_N_sf"/>
</dbReference>
<dbReference type="AlphaFoldDB" id="A0A0Q3VGQ8"/>
<dbReference type="SUPFAM" id="SSF160246">
    <property type="entry name" value="EspE N-terminal domain-like"/>
    <property type="match status" value="2"/>
</dbReference>
<dbReference type="EMBL" id="LJIX01000006">
    <property type="protein sequence ID" value="KQL18538.1"/>
    <property type="molecule type" value="Genomic_DNA"/>
</dbReference>
<evidence type="ECO:0008006" key="4">
    <source>
        <dbReference type="Google" id="ProtNLM"/>
    </source>
</evidence>
<evidence type="ECO:0000313" key="2">
    <source>
        <dbReference type="EMBL" id="KQL18538.1"/>
    </source>
</evidence>
<keyword evidence="3" id="KW-1185">Reference proteome</keyword>
<dbReference type="RefSeq" id="WP_056683392.1">
    <property type="nucleotide sequence ID" value="NZ_LJIX01000006.1"/>
</dbReference>
<dbReference type="InterPro" id="IPR028976">
    <property type="entry name" value="CheC-like_sf"/>
</dbReference>
<sequence>MFSQYFGHYLLNNGLITAHQLKHALDLQKITHVKFGVIAVDEGLLTSKQVEEIHEKQKQQDKRFGEIAVDLGFLTKEQVDLMLSSQKKKHLYLAQAVVDQNYMTIEEFTNALNEYKRIHSLSNEKFEAIKSGDIGAIVESLLHTNHPEKEGYAEYVSLFVKNIVRFIDDEVYVEASEEKNADAEWLVSQEIIGEKPLWSALAADEKVFLEIASVFAEEKLTEADELAQASVSEFLNLHNGIFLVNMSNKGTELEMKPQKVDHDSIVSVHKENSLCISINTSKGKFQLILSHSPENVIISDKRKENQTV</sequence>
<dbReference type="SUPFAM" id="SSF103039">
    <property type="entry name" value="CheC-like"/>
    <property type="match status" value="1"/>
</dbReference>
<gene>
    <name evidence="2" type="ORF">AN957_08140</name>
</gene>
<dbReference type="GO" id="GO:0006935">
    <property type="term" value="P:chemotaxis"/>
    <property type="evidence" value="ECO:0007669"/>
    <property type="project" value="UniProtKB-KW"/>
</dbReference>
<dbReference type="PATRIC" id="fig|1637975.4.peg.1374"/>
<evidence type="ECO:0000256" key="1">
    <source>
        <dbReference type="ARBA" id="ARBA00022500"/>
    </source>
</evidence>
<accession>A0A0Q3VGQ8</accession>
<dbReference type="Proteomes" id="UP000050996">
    <property type="component" value="Unassembled WGS sequence"/>
</dbReference>
<keyword evidence="1" id="KW-0145">Chemotaxis</keyword>
<organism evidence="2 3">
    <name type="scientific">Cytobacillus solani</name>
    <dbReference type="NCBI Taxonomy" id="1637975"/>
    <lineage>
        <taxon>Bacteria</taxon>
        <taxon>Bacillati</taxon>
        <taxon>Bacillota</taxon>
        <taxon>Bacilli</taxon>
        <taxon>Bacillales</taxon>
        <taxon>Bacillaceae</taxon>
        <taxon>Cytobacillus</taxon>
    </lineage>
</organism>
<name>A0A0Q3VGQ8_9BACI</name>
<dbReference type="STRING" id="1637975.AN957_08140"/>
<reference evidence="2 3" key="1">
    <citation type="submission" date="2015-09" db="EMBL/GenBank/DDBJ databases">
        <title>Genome sequencing project for genomic taxonomy and phylogenomics of Bacillus-like bacteria.</title>
        <authorList>
            <person name="Liu B."/>
            <person name="Wang J."/>
            <person name="Zhu Y."/>
            <person name="Liu G."/>
            <person name="Chen Q."/>
            <person name="Chen Z."/>
            <person name="Lan J."/>
            <person name="Che J."/>
            <person name="Ge C."/>
            <person name="Shi H."/>
            <person name="Pan Z."/>
            <person name="Liu X."/>
        </authorList>
    </citation>
    <scope>NUCLEOTIDE SEQUENCE [LARGE SCALE GENOMIC DNA]</scope>
    <source>
        <strain evidence="2 3">FJAT-18043</strain>
    </source>
</reference>